<proteinExistence type="predicted"/>
<sequence length="92" mass="10350">MTNKADTNIHAHRAALRDVLEEMQCQDIRWGADRDQHPFIWGAILGEEVGELNQAFLHDNFGGTHAGTARYEAVQVAAVALQIIEYYDRIGE</sequence>
<reference evidence="1" key="1">
    <citation type="submission" date="2024-02" db="EMBL/GenBank/DDBJ databases">
        <authorList>
            <consortium name="Clinical and Environmental Microbiology Branch: Whole genome sequencing antimicrobial resistance pathogens in the healthcare setting"/>
        </authorList>
    </citation>
    <scope>NUCLEOTIDE SEQUENCE</scope>
    <source>
        <strain evidence="1">2023GN-00102</strain>
    </source>
</reference>
<dbReference type="AlphaFoldDB" id="A0AAI9HFT3"/>
<dbReference type="CDD" id="cd11533">
    <property type="entry name" value="NTP-PPase_Af0060_like"/>
    <property type="match status" value="1"/>
</dbReference>
<protein>
    <submittedName>
        <fullName evidence="1">MazG-like family protein</fullName>
    </submittedName>
</protein>
<dbReference type="EMBL" id="ABKLER030000005">
    <property type="protein sequence ID" value="EMN4144374.1"/>
    <property type="molecule type" value="Genomic_DNA"/>
</dbReference>
<accession>A0AAI9HFT3</accession>
<evidence type="ECO:0000313" key="1">
    <source>
        <dbReference type="EMBL" id="EMN4144374.1"/>
    </source>
</evidence>
<gene>
    <name evidence="1" type="ORF">PQQ21_001598</name>
</gene>
<organism evidence="1">
    <name type="scientific">Citrobacter freundii</name>
    <dbReference type="NCBI Taxonomy" id="546"/>
    <lineage>
        <taxon>Bacteria</taxon>
        <taxon>Pseudomonadati</taxon>
        <taxon>Pseudomonadota</taxon>
        <taxon>Gammaproteobacteria</taxon>
        <taxon>Enterobacterales</taxon>
        <taxon>Enterobacteriaceae</taxon>
        <taxon>Citrobacter</taxon>
        <taxon>Citrobacter freundii complex</taxon>
    </lineage>
</organism>
<dbReference type="InterPro" id="IPR044548">
    <property type="entry name" value="AF0060_NTP-PPase_MazG-like"/>
</dbReference>
<comment type="caution">
    <text evidence="1">The sequence shown here is derived from an EMBL/GenBank/DDBJ whole genome shotgun (WGS) entry which is preliminary data.</text>
</comment>
<name>A0AAI9HFT3_CITFR</name>